<evidence type="ECO:0000256" key="5">
    <source>
        <dbReference type="ARBA" id="ARBA00022960"/>
    </source>
</evidence>
<dbReference type="Proteomes" id="UP000030403">
    <property type="component" value="Unassembled WGS sequence"/>
</dbReference>
<feature type="transmembrane region" description="Helical" evidence="18">
    <location>
        <begin position="139"/>
        <end position="157"/>
    </location>
</feature>
<dbReference type="InterPro" id="IPR001182">
    <property type="entry name" value="FtsW/RodA"/>
</dbReference>
<dbReference type="PANTHER" id="PTHR30474:SF2">
    <property type="entry name" value="PEPTIDOGLYCAN GLYCOSYLTRANSFERASE FTSW-RELATED"/>
    <property type="match status" value="1"/>
</dbReference>
<keyword evidence="20" id="KW-1185">Reference proteome</keyword>
<dbReference type="EMBL" id="AVPF01000110">
    <property type="protein sequence ID" value="KGX83422.1"/>
    <property type="molecule type" value="Genomic_DNA"/>
</dbReference>
<dbReference type="Pfam" id="PF01098">
    <property type="entry name" value="FTSW_RODA_SPOVE"/>
    <property type="match status" value="1"/>
</dbReference>
<evidence type="ECO:0000256" key="7">
    <source>
        <dbReference type="ARBA" id="ARBA00022989"/>
    </source>
</evidence>
<keyword evidence="5" id="KW-0133">Cell shape</keyword>
<evidence type="ECO:0000256" key="11">
    <source>
        <dbReference type="ARBA" id="ARBA00038053"/>
    </source>
</evidence>
<evidence type="ECO:0000256" key="18">
    <source>
        <dbReference type="SAM" id="Phobius"/>
    </source>
</evidence>
<evidence type="ECO:0000256" key="13">
    <source>
        <dbReference type="ARBA" id="ARBA00041418"/>
    </source>
</evidence>
<dbReference type="RefSeq" id="WP_027448150.1">
    <property type="nucleotide sequence ID" value="NZ_AVPF01000110.1"/>
</dbReference>
<feature type="compositionally biased region" description="Polar residues" evidence="17">
    <location>
        <begin position="369"/>
        <end position="392"/>
    </location>
</feature>
<dbReference type="GO" id="GO:0008955">
    <property type="term" value="F:peptidoglycan glycosyltransferase activity"/>
    <property type="evidence" value="ECO:0007669"/>
    <property type="project" value="UniProtKB-EC"/>
</dbReference>
<dbReference type="GO" id="GO:0009252">
    <property type="term" value="P:peptidoglycan biosynthetic process"/>
    <property type="evidence" value="ECO:0007669"/>
    <property type="project" value="UniProtKB-KW"/>
</dbReference>
<keyword evidence="3" id="KW-0808">Transferase</keyword>
<feature type="transmembrane region" description="Helical" evidence="18">
    <location>
        <begin position="274"/>
        <end position="295"/>
    </location>
</feature>
<sequence>MKKIWKNYDFTLMFTPLILTAFGVVMIYSASMVYAVVKWGYASDHYLFQQIKWVFLGSLVFLFTVAVPYQKYQKWMKLIVMFVFFSLIGVLIFGKNVGNAKSWFDLGVFSYQPSEVAKLGLIMYLSSVFAKKQNYIGDFAKAVLPPLAVTIGVLGLIGMQPDIGTAAIVFMIASVVILSSGIRFKHIFLLSVLTALITIIMVPGMKTEERSERFTGAYQPFQLPEDEGYHLIQSFIAIGTGGLSGEGLGNSVQKLGYLLEPHTDFIMAIVAEELGLFGVLFVIGSLSIIVLRGLFIARKCDDAFGSLLAIGISSMIGIQAFINMGAISGILPITGVPLPFVSYGGSSLLVLFASVGILNNIAKQVKAQDNTSYTTTQPTQKPTAERTSQQSFKGGRRQWVR</sequence>
<comment type="catalytic activity">
    <reaction evidence="15">
        <text>[GlcNAc-(1-&gt;4)-Mur2Ac(oyl-L-Ala-gamma-D-Glu-L-Lys-D-Ala-D-Ala)](n)-di-trans,octa-cis-undecaprenyl diphosphate + beta-D-GlcNAc-(1-&gt;4)-Mur2Ac(oyl-L-Ala-gamma-D-Glu-L-Lys-D-Ala-D-Ala)-di-trans,octa-cis-undecaprenyl diphosphate = [GlcNAc-(1-&gt;4)-Mur2Ac(oyl-L-Ala-gamma-D-Glu-L-Lys-D-Ala-D-Ala)](n+1)-di-trans,octa-cis-undecaprenyl diphosphate + di-trans,octa-cis-undecaprenyl diphosphate + H(+)</text>
        <dbReference type="Rhea" id="RHEA:23708"/>
        <dbReference type="Rhea" id="RHEA-COMP:9602"/>
        <dbReference type="Rhea" id="RHEA-COMP:9603"/>
        <dbReference type="ChEBI" id="CHEBI:15378"/>
        <dbReference type="ChEBI" id="CHEBI:58405"/>
        <dbReference type="ChEBI" id="CHEBI:60033"/>
        <dbReference type="ChEBI" id="CHEBI:78435"/>
        <dbReference type="EC" id="2.4.99.28"/>
    </reaction>
</comment>
<comment type="function">
    <text evidence="16">Peptidoglycan polymerase that is essential for cell division.</text>
</comment>
<evidence type="ECO:0000256" key="1">
    <source>
        <dbReference type="ARBA" id="ARBA00004141"/>
    </source>
</evidence>
<evidence type="ECO:0000313" key="20">
    <source>
        <dbReference type="Proteomes" id="UP000030403"/>
    </source>
</evidence>
<feature type="transmembrane region" description="Helical" evidence="18">
    <location>
        <begin position="106"/>
        <end position="127"/>
    </location>
</feature>
<evidence type="ECO:0000256" key="15">
    <source>
        <dbReference type="ARBA" id="ARBA00049902"/>
    </source>
</evidence>
<dbReference type="GO" id="GO:0032153">
    <property type="term" value="C:cell division site"/>
    <property type="evidence" value="ECO:0007669"/>
    <property type="project" value="TreeGrafter"/>
</dbReference>
<evidence type="ECO:0000256" key="8">
    <source>
        <dbReference type="ARBA" id="ARBA00023136"/>
    </source>
</evidence>
<dbReference type="STRING" id="1385511.GCA_000425225_00898"/>
<comment type="similarity">
    <text evidence="11">Belongs to the SEDS family. FtsW subfamily.</text>
</comment>
<feature type="transmembrane region" description="Helical" evidence="18">
    <location>
        <begin position="340"/>
        <end position="358"/>
    </location>
</feature>
<comment type="subcellular location">
    <subcellularLocation>
        <location evidence="1">Membrane</location>
        <topology evidence="1">Multi-pass membrane protein</topology>
    </subcellularLocation>
</comment>
<reference evidence="19 20" key="1">
    <citation type="submission" date="2013-08" db="EMBL/GenBank/DDBJ databases">
        <authorList>
            <person name="Huang J."/>
            <person name="Wang G."/>
        </authorList>
    </citation>
    <scope>NUCLEOTIDE SEQUENCE [LARGE SCALE GENOMIC DNA]</scope>
    <source>
        <strain evidence="19 20">BH030004</strain>
    </source>
</reference>
<accession>A0A0A5HIG0</accession>
<evidence type="ECO:0000256" key="16">
    <source>
        <dbReference type="ARBA" id="ARBA00049966"/>
    </source>
</evidence>
<dbReference type="eggNOG" id="COG0772">
    <property type="taxonomic scope" value="Bacteria"/>
</dbReference>
<evidence type="ECO:0000256" key="3">
    <source>
        <dbReference type="ARBA" id="ARBA00022679"/>
    </source>
</evidence>
<evidence type="ECO:0000256" key="6">
    <source>
        <dbReference type="ARBA" id="ARBA00022984"/>
    </source>
</evidence>
<feature type="transmembrane region" description="Helical" evidence="18">
    <location>
        <begin position="51"/>
        <end position="69"/>
    </location>
</feature>
<dbReference type="EC" id="2.4.99.28" evidence="14"/>
<keyword evidence="2" id="KW-0328">Glycosyltransferase</keyword>
<dbReference type="OrthoDB" id="9768187at2"/>
<dbReference type="GO" id="GO:0005886">
    <property type="term" value="C:plasma membrane"/>
    <property type="evidence" value="ECO:0007669"/>
    <property type="project" value="TreeGrafter"/>
</dbReference>
<dbReference type="AlphaFoldDB" id="A0A0A5HIG0"/>
<proteinExistence type="inferred from homology"/>
<dbReference type="GO" id="GO:0008360">
    <property type="term" value="P:regulation of cell shape"/>
    <property type="evidence" value="ECO:0007669"/>
    <property type="project" value="UniProtKB-KW"/>
</dbReference>
<dbReference type="PANTHER" id="PTHR30474">
    <property type="entry name" value="CELL CYCLE PROTEIN"/>
    <property type="match status" value="1"/>
</dbReference>
<keyword evidence="19" id="KW-0131">Cell cycle</keyword>
<dbReference type="GO" id="GO:0051301">
    <property type="term" value="P:cell division"/>
    <property type="evidence" value="ECO:0007669"/>
    <property type="project" value="UniProtKB-KW"/>
</dbReference>
<dbReference type="GO" id="GO:0015648">
    <property type="term" value="F:lipid-linked peptidoglycan transporter activity"/>
    <property type="evidence" value="ECO:0007669"/>
    <property type="project" value="TreeGrafter"/>
</dbReference>
<name>A0A0A5HIG0_9BACI</name>
<keyword evidence="8 18" id="KW-0472">Membrane</keyword>
<keyword evidence="7 18" id="KW-1133">Transmembrane helix</keyword>
<evidence type="ECO:0000256" key="9">
    <source>
        <dbReference type="ARBA" id="ARBA00032370"/>
    </source>
</evidence>
<dbReference type="InterPro" id="IPR018365">
    <property type="entry name" value="Cell_cycle_FtsW-rel_CS"/>
</dbReference>
<protein>
    <recommendedName>
        <fullName evidence="12">Probable peptidoglycan glycosyltransferase FtsW</fullName>
        <ecNumber evidence="14">2.4.99.28</ecNumber>
    </recommendedName>
    <alternativeName>
        <fullName evidence="13">Cell division protein FtsW</fullName>
    </alternativeName>
    <alternativeName>
        <fullName evidence="10">Cell wall polymerase</fullName>
    </alternativeName>
    <alternativeName>
        <fullName evidence="9">Peptidoglycan polymerase</fullName>
    </alternativeName>
</protein>
<evidence type="ECO:0000256" key="2">
    <source>
        <dbReference type="ARBA" id="ARBA00022676"/>
    </source>
</evidence>
<comment type="caution">
    <text evidence="19">The sequence shown here is derived from an EMBL/GenBank/DDBJ whole genome shotgun (WGS) entry which is preliminary data.</text>
</comment>
<feature type="transmembrane region" description="Helical" evidence="18">
    <location>
        <begin position="187"/>
        <end position="205"/>
    </location>
</feature>
<feature type="transmembrane region" description="Helical" evidence="18">
    <location>
        <begin position="307"/>
        <end position="334"/>
    </location>
</feature>
<feature type="region of interest" description="Disordered" evidence="17">
    <location>
        <begin position="369"/>
        <end position="401"/>
    </location>
</feature>
<evidence type="ECO:0000256" key="4">
    <source>
        <dbReference type="ARBA" id="ARBA00022692"/>
    </source>
</evidence>
<gene>
    <name evidence="19" type="ORF">N783_03750</name>
</gene>
<feature type="transmembrane region" description="Helical" evidence="18">
    <location>
        <begin position="76"/>
        <end position="94"/>
    </location>
</feature>
<evidence type="ECO:0000313" key="19">
    <source>
        <dbReference type="EMBL" id="KGX83422.1"/>
    </source>
</evidence>
<dbReference type="PROSITE" id="PS00428">
    <property type="entry name" value="FTSW_RODA_SPOVE"/>
    <property type="match status" value="1"/>
</dbReference>
<organism evidence="19 20">
    <name type="scientific">Pontibacillus marinus BH030004 = DSM 16465</name>
    <dbReference type="NCBI Taxonomy" id="1385511"/>
    <lineage>
        <taxon>Bacteria</taxon>
        <taxon>Bacillati</taxon>
        <taxon>Bacillota</taxon>
        <taxon>Bacilli</taxon>
        <taxon>Bacillales</taxon>
        <taxon>Bacillaceae</taxon>
        <taxon>Pontibacillus</taxon>
    </lineage>
</organism>
<keyword evidence="6" id="KW-0573">Peptidoglycan synthesis</keyword>
<evidence type="ECO:0000256" key="17">
    <source>
        <dbReference type="SAM" id="MobiDB-lite"/>
    </source>
</evidence>
<evidence type="ECO:0000256" key="14">
    <source>
        <dbReference type="ARBA" id="ARBA00044770"/>
    </source>
</evidence>
<evidence type="ECO:0000256" key="10">
    <source>
        <dbReference type="ARBA" id="ARBA00033270"/>
    </source>
</evidence>
<feature type="transmembrane region" description="Helical" evidence="18">
    <location>
        <begin position="12"/>
        <end position="31"/>
    </location>
</feature>
<feature type="transmembrane region" description="Helical" evidence="18">
    <location>
        <begin position="163"/>
        <end position="180"/>
    </location>
</feature>
<keyword evidence="19" id="KW-0132">Cell division</keyword>
<keyword evidence="4 18" id="KW-0812">Transmembrane</keyword>
<evidence type="ECO:0000256" key="12">
    <source>
        <dbReference type="ARBA" id="ARBA00041185"/>
    </source>
</evidence>